<dbReference type="AlphaFoldDB" id="A0A1G4PIP3"/>
<keyword evidence="1" id="KW-1133">Transmembrane helix</keyword>
<sequence>MATTISAHFEPTTDNFGRLTLKAHRNVKALPQNLLIVLAFFSVLILALTGLALADSAMFEPHQSGVTYYGGVPLDYD</sequence>
<organism evidence="2 3">
    <name type="scientific">Asticcacaulis taihuensis</name>
    <dbReference type="NCBI Taxonomy" id="260084"/>
    <lineage>
        <taxon>Bacteria</taxon>
        <taxon>Pseudomonadati</taxon>
        <taxon>Pseudomonadota</taxon>
        <taxon>Alphaproteobacteria</taxon>
        <taxon>Caulobacterales</taxon>
        <taxon>Caulobacteraceae</taxon>
        <taxon>Asticcacaulis</taxon>
    </lineage>
</organism>
<dbReference type="RefSeq" id="WP_090643025.1">
    <property type="nucleotide sequence ID" value="NZ_CBCRYE010000001.1"/>
</dbReference>
<reference evidence="3" key="1">
    <citation type="submission" date="2016-10" db="EMBL/GenBank/DDBJ databases">
        <authorList>
            <person name="Varghese N."/>
            <person name="Submissions S."/>
        </authorList>
    </citation>
    <scope>NUCLEOTIDE SEQUENCE [LARGE SCALE GENOMIC DNA]</scope>
    <source>
        <strain evidence="3">CGMCC 1.3431</strain>
    </source>
</reference>
<keyword evidence="1" id="KW-0812">Transmembrane</keyword>
<keyword evidence="3" id="KW-1185">Reference proteome</keyword>
<dbReference type="Proteomes" id="UP000199150">
    <property type="component" value="Unassembled WGS sequence"/>
</dbReference>
<accession>A0A1G4PIP3</accession>
<protein>
    <submittedName>
        <fullName evidence="2">Uncharacterized protein</fullName>
    </submittedName>
</protein>
<feature type="transmembrane region" description="Helical" evidence="1">
    <location>
        <begin position="34"/>
        <end position="54"/>
    </location>
</feature>
<dbReference type="EMBL" id="FMTS01000001">
    <property type="protein sequence ID" value="SCW31958.1"/>
    <property type="molecule type" value="Genomic_DNA"/>
</dbReference>
<dbReference type="OrthoDB" id="7173996at2"/>
<gene>
    <name evidence="2" type="ORF">SAMN02927928_0393</name>
</gene>
<name>A0A1G4PIP3_9CAUL</name>
<proteinExistence type="predicted"/>
<evidence type="ECO:0000313" key="3">
    <source>
        <dbReference type="Proteomes" id="UP000199150"/>
    </source>
</evidence>
<keyword evidence="1" id="KW-0472">Membrane</keyword>
<evidence type="ECO:0000313" key="2">
    <source>
        <dbReference type="EMBL" id="SCW31958.1"/>
    </source>
</evidence>
<evidence type="ECO:0000256" key="1">
    <source>
        <dbReference type="SAM" id="Phobius"/>
    </source>
</evidence>